<dbReference type="InterPro" id="IPR013320">
    <property type="entry name" value="ConA-like_dom_sf"/>
</dbReference>
<dbReference type="EMBL" id="CCYD01001279">
    <property type="protein sequence ID" value="CEG44664.1"/>
    <property type="molecule type" value="Genomic_DNA"/>
</dbReference>
<dbReference type="InterPro" id="IPR051625">
    <property type="entry name" value="Signaling_Regulatory_Domain"/>
</dbReference>
<dbReference type="InterPro" id="IPR003877">
    <property type="entry name" value="SPRY_dom"/>
</dbReference>
<feature type="repeat" description="RCC1" evidence="4">
    <location>
        <begin position="474"/>
        <end position="532"/>
    </location>
</feature>
<feature type="repeat" description="RCC1" evidence="4">
    <location>
        <begin position="595"/>
        <end position="646"/>
    </location>
</feature>
<dbReference type="PRINTS" id="PR00633">
    <property type="entry name" value="RCCNDNSATION"/>
</dbReference>
<evidence type="ECO:0000256" key="1">
    <source>
        <dbReference type="ARBA" id="ARBA00022737"/>
    </source>
</evidence>
<comment type="caution">
    <text evidence="3">Lacks conserved residue(s) required for the propagation of feature annotation.</text>
</comment>
<dbReference type="RefSeq" id="XP_024581033.1">
    <property type="nucleotide sequence ID" value="XM_024730790.1"/>
</dbReference>
<dbReference type="GeneID" id="36396066"/>
<dbReference type="PROSITE" id="PS50237">
    <property type="entry name" value="HECT"/>
    <property type="match status" value="1"/>
</dbReference>
<proteinExistence type="predicted"/>
<dbReference type="Pfam" id="PF00415">
    <property type="entry name" value="RCC1"/>
    <property type="match status" value="1"/>
</dbReference>
<dbReference type="STRING" id="4781.A0A0P1AS96"/>
<dbReference type="InterPro" id="IPR009091">
    <property type="entry name" value="RCC1/BLIP-II"/>
</dbReference>
<dbReference type="Pfam" id="PF00632">
    <property type="entry name" value="HECT"/>
    <property type="match status" value="1"/>
</dbReference>
<feature type="domain" description="B30.2/SPRY" evidence="6">
    <location>
        <begin position="2516"/>
        <end position="2717"/>
    </location>
</feature>
<dbReference type="InterPro" id="IPR001870">
    <property type="entry name" value="B30.2/SPRY"/>
</dbReference>
<feature type="repeat" description="RCC1" evidence="4">
    <location>
        <begin position="409"/>
        <end position="473"/>
    </location>
</feature>
<feature type="domain" description="B30.2/SPRY" evidence="6">
    <location>
        <begin position="3379"/>
        <end position="3570"/>
    </location>
</feature>
<dbReference type="Pfam" id="PF25390">
    <property type="entry name" value="WD40_RLD"/>
    <property type="match status" value="1"/>
</dbReference>
<dbReference type="InterPro" id="IPR000408">
    <property type="entry name" value="Reg_chr_condens"/>
</dbReference>
<protein>
    <submittedName>
        <fullName evidence="8">FOG: RCC1 domain</fullName>
    </submittedName>
</protein>
<dbReference type="InterPro" id="IPR043136">
    <property type="entry name" value="B30.2/SPRY_sf"/>
</dbReference>
<reference evidence="9" key="1">
    <citation type="submission" date="2014-09" db="EMBL/GenBank/DDBJ databases">
        <authorList>
            <person name="Sharma Rahul"/>
            <person name="Thines Marco"/>
        </authorList>
    </citation>
    <scope>NUCLEOTIDE SEQUENCE [LARGE SCALE GENOMIC DNA]</scope>
</reference>
<dbReference type="GO" id="GO:0004842">
    <property type="term" value="F:ubiquitin-protein transferase activity"/>
    <property type="evidence" value="ECO:0007669"/>
    <property type="project" value="InterPro"/>
</dbReference>
<dbReference type="CDD" id="cd11709">
    <property type="entry name" value="SPRY"/>
    <property type="match status" value="2"/>
</dbReference>
<evidence type="ECO:0000313" key="8">
    <source>
        <dbReference type="EMBL" id="CEG44664.1"/>
    </source>
</evidence>
<dbReference type="SUPFAM" id="SSF49899">
    <property type="entry name" value="Concanavalin A-like lectins/glucanases"/>
    <property type="match status" value="2"/>
</dbReference>
<dbReference type="Pfam" id="PF00622">
    <property type="entry name" value="SPRY"/>
    <property type="match status" value="2"/>
</dbReference>
<feature type="repeat" description="RCC1" evidence="4">
    <location>
        <begin position="293"/>
        <end position="355"/>
    </location>
</feature>
<feature type="repeat" description="RCC1" evidence="4">
    <location>
        <begin position="647"/>
        <end position="700"/>
    </location>
</feature>
<feature type="repeat" description="RCC1" evidence="4">
    <location>
        <begin position="533"/>
        <end position="594"/>
    </location>
</feature>
<dbReference type="InterPro" id="IPR035983">
    <property type="entry name" value="Hect_E3_ubiquitin_ligase"/>
</dbReference>
<dbReference type="Gene3D" id="2.60.120.920">
    <property type="match status" value="2"/>
</dbReference>
<dbReference type="SUPFAM" id="SSF56204">
    <property type="entry name" value="Hect, E3 ligase catalytic domain"/>
    <property type="match status" value="1"/>
</dbReference>
<evidence type="ECO:0000259" key="6">
    <source>
        <dbReference type="PROSITE" id="PS50188"/>
    </source>
</evidence>
<name>A0A0P1AS96_PLAHL</name>
<dbReference type="SMART" id="SM00449">
    <property type="entry name" value="SPRY"/>
    <property type="match status" value="2"/>
</dbReference>
<dbReference type="SUPFAM" id="SSF50985">
    <property type="entry name" value="RCC1/BLIP-II"/>
    <property type="match status" value="2"/>
</dbReference>
<dbReference type="OrthoDB" id="195558at2759"/>
<keyword evidence="9" id="KW-1185">Reference proteome</keyword>
<dbReference type="OMA" id="MTEIFRC"/>
<dbReference type="PROSITE" id="PS50188">
    <property type="entry name" value="B302_SPRY"/>
    <property type="match status" value="2"/>
</dbReference>
<evidence type="ECO:0000256" key="2">
    <source>
        <dbReference type="ARBA" id="ARBA00022786"/>
    </source>
</evidence>
<keyword evidence="2 3" id="KW-0833">Ubl conjugation pathway</keyword>
<evidence type="ECO:0000259" key="7">
    <source>
        <dbReference type="PROSITE" id="PS50237"/>
    </source>
</evidence>
<evidence type="ECO:0000256" key="3">
    <source>
        <dbReference type="PROSITE-ProRule" id="PRU00104"/>
    </source>
</evidence>
<dbReference type="Proteomes" id="UP000054928">
    <property type="component" value="Unassembled WGS sequence"/>
</dbReference>
<dbReference type="PANTHER" id="PTHR22872">
    <property type="entry name" value="BTK-BINDING PROTEIN-RELATED"/>
    <property type="match status" value="1"/>
</dbReference>
<feature type="region of interest" description="Disordered" evidence="5">
    <location>
        <begin position="1341"/>
        <end position="1363"/>
    </location>
</feature>
<dbReference type="Gene3D" id="2.130.10.30">
    <property type="entry name" value="Regulator of chromosome condensation 1/beta-lactamase-inhibitor protein II"/>
    <property type="match status" value="2"/>
</dbReference>
<dbReference type="InterPro" id="IPR000569">
    <property type="entry name" value="HECT_dom"/>
</dbReference>
<dbReference type="PROSITE" id="PS50012">
    <property type="entry name" value="RCC1_3"/>
    <property type="match status" value="7"/>
</dbReference>
<dbReference type="PROSITE" id="PS00626">
    <property type="entry name" value="RCC1_2"/>
    <property type="match status" value="2"/>
</dbReference>
<keyword evidence="1" id="KW-0677">Repeat</keyword>
<dbReference type="InterPro" id="IPR058923">
    <property type="entry name" value="RCC1-like_dom"/>
</dbReference>
<organism evidence="8 9">
    <name type="scientific">Plasmopara halstedii</name>
    <name type="common">Downy mildew of sunflower</name>
    <dbReference type="NCBI Taxonomy" id="4781"/>
    <lineage>
        <taxon>Eukaryota</taxon>
        <taxon>Sar</taxon>
        <taxon>Stramenopiles</taxon>
        <taxon>Oomycota</taxon>
        <taxon>Peronosporomycetes</taxon>
        <taxon>Peronosporales</taxon>
        <taxon>Peronosporaceae</taxon>
        <taxon>Plasmopara</taxon>
    </lineage>
</organism>
<sequence length="4328" mass="487313">MEALQLLDCAYVNDRYENLHKRRQRLDQIHHFVNEVTDRSSNSKQLDYDQGKQWKNAHPTMALDAKRSTSYLEKKLLVLQNILDELYAEEEADLNITMPSSKETFKQLDTMDANTPMSFEELPAPTQIILKMFFRTCQSMRDTANIASNCRLLVLIATKVPFILKTIPTCVLSPGLKDETQLNQKYGDNICSVFDQLMWLFEELLRPKRYAEAAENTNLSVEDLGHVMVAYVALSLKFGRLSYLLKAIKLLLENANELTEARLELLHPLFKELTDAKIERPLATFCEDDRPCGYLMTFGKGDHGKLGHGQCVHVSCQDGNCTENKMVPTLVAATKDVLFSRVSSLSTHSIAITAEGEAMTWGNGDKYRLGHGSSTKEYAPRTIEFLSQKGRIRDVSCGLGHTLALMNSGNLFAWGNGSNGRLGLGDTNDRSNPTRVDISNTLRDIEGKTNVSSPVTFRHIFCGASHSLGISWEGRAYAWGKNNQGQCGHGHTKDQWTVHEIASFRNCEGGINNECVTYAAGGWEHTLFCTASGRVYSCGCGYKDSRRAGVPPVLGHSDCDRRLLPTLVQSLDDAQEEIVKVACGWDHSLAIAANGKVYTWGSGTNGKLGHGSEESFDVPMLVRCLIGKHVKDAKAGCEHTVFMTNDHEVWTCGQGDSGRLGHGDNQIRNVPTKIELFAQCEVNPIALAVGDKYNLVLVQKHDLHSENNNTKRDVVSIGEPLRQSSTDHAPSCEDSEFCQGRCWMVDIKKGYACRNIDLGATWVLNYAEKLNRNNISPNTASVNNYSAIRCALLIAGHIDRLATCYSTDEQDTTKKPKHIMTTTPEVEKSNLIPYAVDTSYETLEMLFHLLQWTCLSVTSEGQHTFGNNCKMDAPCLTLQEQMSFALSCLRVLRLNLKKLHDLFFLSTQRNEDTHLISMTDVLGRLYELLNHLSNLKGEDCVRHFANGSIPSDDPEILYATGDAISHHAACALKIGFGVFYPTAATRRRLLWKILDDCEKDACTPSMGTIILVNQLCTDTNMVDFFRYLSAPDPKSLCNEQLSHVSSERAKKLDINAVKSVMVVLLRRCSVEAVKQLDNITRTEFLKESDCFSRLLHVLQTHYFSFAYRSAMQTKEKHTSSEPGKLQSMDSEQVMPSLLDYVDALMAESMTVLKHLHKVTRQHEDAITWRLNGSFFHTLLPSAVESLSILLSEQKYHAKTDVSQPSINLKLVERILPNLCAILKLVDEISWKSFDRGDDSDRTHIENAAPSKQFIFMAQKRNWFVDLGDACALLCGKLSCELFYQWKISDIESDDRHQHDDYLSLVISEGRISQLYQKGLPATKKHFSSSISSILEGERLGGFEEEDERPTSEEGSDSTGSSFSSAYDDQQFLLRLCDTSVSLYSKSFWPWAAGMLSLDGDFTNEAHQIYTLVVSVLAWHLELSSELRSIYKLYDLEARNGSISGAMTPKSRIWDLLSVLLRVTKWRSWDFNFVGMEAVTNAVSASHFLINLQPNSIFVPLIFQCGELESDDLSWNKSDDTFLNLLKFLTSSHEMSIIQHSLEAKDNDEALLRAGVCLLHDLLRKLATSSVKSYLLDEFVADICGSNRMKTGLGNPQLRISLTRGKGKDIDKAIESFFVQLARIISSDDASIDLKKKALLIWTVPMKDTKCDVESAIALIAKSGIMITLTDKLRNESNLPGTRRDVNAVIECAMNDHQNDDWKRTFQVESKLTTKLMPICGMLFHQTPMQILNSLTWEAFYAIALQLSKSQPFAKLQPNLFLQSAKASLHNKELLTPLNTLMSPRRRLTLPEKVVVSSTDDIIAQMMDGLYSMLESTKLHMDNLCIFTNEYETMTTEVGVISAMSEPCARQKLDRSLFNLLGCPLQISQSSSSKICMQRVIDGKTSENIAHKSITVSFWVHVEVTGVLESREIPSANSTLLLSRESSLRLLTFCTSDLADPDTDRSILVLIRQTNHEHVSMVLSMRCDGDTKDDWLSISIDEPIPREKWSQIVLIFDKESTDHLQVFVGAKRSTLNNGVAEDHDYFIFCLNVLHKAELWAQIIAGGNIGKNEFRYGVDPATLFRQSQLPKRSSHELTAILDDIFISFETFSEERIIRMQHNGTFLFHLKRQQETQSYCAAVLSLLCKLSCTSPSSPEDTSARQPSSDQWITLLIDMLVGSCSKHELLQLYLCQLLENILPRTPPRPEFNLRTLSQRLLEMCQFKSWIFDGLFITSNEQEFQTMTLPLRKQNETLYRAMRQRGMLTCREDILFRNDTPFFETAFSALAPKPKISLLYAAAIHLFQNLFYSPMYEKICDEYLKENSISFQNSGGIYSVESKNDGILSFSTVSALTIISAGYSEDVVNNYRACVQNTAILPPVTQAYASRFDSVLHFDKCRSEQLQNVQVIIDVILSEDTRDRLHLPARNDLSLKCHTELNTIDHRVGAVIHHRARAFRVLMTALIREKNTATATTLWHDFLLANVLGSDRLLQVASMNLKEHVISNLGPDAKLAVRLRRMRLLLENVLFKRSQGQSALSVPSLGDLEKLQWRLREESNIQAALNARLPWWQRNCKDDEKLRLEVVAGQVEIIDLKIKAFKHFPTVKLNQVNICANSGLWYFEVAVFTNGLMQIGYVTEDFSADHLHGQGVGDSTNSWAFDGFRCKKWNVHSHDYGKNWKANDVVGVLLDTGRMELSYFLNGEFLEVAFSNIPITCTSRLFPAASLSAHQSIEFNFGSLQSATSSEKKTQVEAFHGFKHIPVLNNDDQTRFKPVCMAHNRHRVDNCKNFECLKGDANGSSTVWNNYYSGERDTDECDITLDNLDGTRRELHLIDMNRIDDISWQRRRDFTGLGSSDEWANRCVVEAHLPDSENRAAAWILEQMEKENGRTVRSEFTTDDLIVDAKIVGDLKFVERLVGMENPLSLVHPSKGLTGFKYYTIDDEFASAATNLPIESNLNYQQCDETASDAFQTYIYKQQLSCLHALHNLETVTHTREVDDFLPLSVVIDSALFVAYARQAFTLLLLSALMEKCRSAAYKLMQQLISREDSGARLCRFLRIIVGLDTLDVGVELDNGFKSVRSEQPVQLQTAIVALLNHELWTLSGTHNQTGNASNRSPLLRLLCREILNQCDHVLSSVHSGKNGTGIGVTQSDALWFAWVSDVVIGFAEDVDLMTDSLPGGNVAPQSIDNVVPLLFCQAFVDKLVAIASNQLTLMKAWKYVAFRLITRISFSVRKFDPSLTFLSSDQLVDLLKLFTLRKRREMRSRVFCSDITSALFALLVHLSTLMPVQDRRPQLEDRFSGIYVNKYSSTEVTISWNSDFSSNLATIINDALIPDDESKDPYVFRLFRGSECIETEDSIILSREILSSGNVAIQNLLPDTQYYIRIDLARAATGCRDLNDQPNNDTGVLQRADIMVKTPPEPMFELDQTTSGKNLLFINRNLTAINTCSKKWHSVRASIGFERGTHSWQVRLDKCVSKNIFVGVCTMDASMENYVGSDAYGYGFLANKAIWHNKAKLQSYGDIFKQGDIIQVTLNCDANTLAFKRNDQCLGIAVSNMRRGTNGSDSNGNCKWYPAISMYNKDDKVTLIPPPVTSVLNVSNDLSQNLSTLELVEKMRDVLAYLSHVNSNSSSLSIKLFEKAFEEFDSWRRDKILYREILLGQVIAIDKSKSATFKYGLASGDTVLTSKGQYTVLGEYRHELWYEMETEANAFQFGVVSCPQLASWSLSACRNMLDSPDIFSIHRKIEHKIDLCDTNSVSNENDVPAGVSGSQYAVSLQYFIDAQIQWDKNKLNATEADSKLIADLDAIKNSKGTLSLSFHDIATSHAMKKKYGNSEDYLFIQTIARTGLLLYVNRCLYNIVRLAIPKNIFATSLGVSETSKTTVNRPSSVANANTSNITEYQQVSPVAALMNSPHWTLDDPSSFTRNFHQATILLFSSQKDNLINEELLRTETVSQVQEGSAAADSGKILNIPIITIKNPTSETLPFWECNSVLLMKKHHTSLHLSTKSSVFLQLTKQLAAQDAWQWRRTSSLSFEAIPIFYAFQVHVTQHSNGPCAENGQHDDSKINDLKEQNENDGEQHRLPSKQTVDYLKLLETAVREIQSPRFPLFGPVPGSMSLRLDVNIDLFSPYALAKNKIERSQLLLWYFCFGQILGIAWRSKVHLPLQFLSTTFWVELVTPVDSPTCSPSQIQSVSMRAIRDGLYSIIPSQCIALLSGDNSSLRYYLSDLDVNYCIQLERHTTYCVPRQSHHNLFWKVVKAFTSVERRMLKQFLNLERQRDAQQTNQTSDSDRFSTFVLEIADALADGQNDPDSCYPVVVSIHPQSTRLHLPAYSSAQILHHKLLLAMTSTAIM</sequence>
<dbReference type="PANTHER" id="PTHR22872:SF2">
    <property type="entry name" value="INHIBITOR OF BRUTON TYROSINE KINASE"/>
    <property type="match status" value="1"/>
</dbReference>
<evidence type="ECO:0000256" key="4">
    <source>
        <dbReference type="PROSITE-ProRule" id="PRU00235"/>
    </source>
</evidence>
<evidence type="ECO:0000313" key="9">
    <source>
        <dbReference type="Proteomes" id="UP000054928"/>
    </source>
</evidence>
<dbReference type="Gene3D" id="3.30.2410.10">
    <property type="entry name" value="Hect, E3 ligase catalytic domain"/>
    <property type="match status" value="1"/>
</dbReference>
<evidence type="ECO:0000256" key="5">
    <source>
        <dbReference type="SAM" id="MobiDB-lite"/>
    </source>
</evidence>
<accession>A0A0P1AS96</accession>
<feature type="domain" description="HECT" evidence="7">
    <location>
        <begin position="4229"/>
        <end position="4328"/>
    </location>
</feature>
<feature type="repeat" description="RCC1" evidence="4">
    <location>
        <begin position="356"/>
        <end position="408"/>
    </location>
</feature>